<dbReference type="EMBL" id="ADVL01000209">
    <property type="protein sequence ID" value="EFH12518.1"/>
    <property type="molecule type" value="Genomic_DNA"/>
</dbReference>
<comment type="catalytic activity">
    <reaction evidence="1">
        <text>beta-D-ribopyranose = beta-D-ribofuranose</text>
        <dbReference type="Rhea" id="RHEA:25432"/>
        <dbReference type="ChEBI" id="CHEBI:27476"/>
        <dbReference type="ChEBI" id="CHEBI:47002"/>
        <dbReference type="EC" id="5.4.99.62"/>
    </reaction>
</comment>
<dbReference type="SUPFAM" id="SSF102546">
    <property type="entry name" value="RbsD-like"/>
    <property type="match status" value="1"/>
</dbReference>
<evidence type="ECO:0000313" key="5">
    <source>
        <dbReference type="Proteomes" id="UP000005324"/>
    </source>
</evidence>
<dbReference type="GO" id="GO:0006004">
    <property type="term" value="P:fucose metabolic process"/>
    <property type="evidence" value="ECO:0007669"/>
    <property type="project" value="TreeGrafter"/>
</dbReference>
<dbReference type="AlphaFoldDB" id="D5RJK0"/>
<comment type="catalytic activity">
    <reaction evidence="3">
        <text>alpha-L-fucose = beta-L-fucose</text>
        <dbReference type="Rhea" id="RHEA:25580"/>
        <dbReference type="ChEBI" id="CHEBI:42548"/>
        <dbReference type="ChEBI" id="CHEBI:42589"/>
        <dbReference type="EC" id="5.1.3.29"/>
    </reaction>
</comment>
<dbReference type="PANTHER" id="PTHR31690:SF4">
    <property type="entry name" value="FUCOSE MUTAROTASE"/>
    <property type="match status" value="1"/>
</dbReference>
<reference evidence="4 5" key="1">
    <citation type="submission" date="2010-04" db="EMBL/GenBank/DDBJ databases">
        <authorList>
            <person name="Qin X."/>
            <person name="Bachman B."/>
            <person name="Battles P."/>
            <person name="Bell A."/>
            <person name="Bess C."/>
            <person name="Bickham C."/>
            <person name="Chaboub L."/>
            <person name="Chen D."/>
            <person name="Coyle M."/>
            <person name="Deiros D.R."/>
            <person name="Dinh H."/>
            <person name="Forbes L."/>
            <person name="Fowler G."/>
            <person name="Francisco L."/>
            <person name="Fu Q."/>
            <person name="Gubbala S."/>
            <person name="Hale W."/>
            <person name="Han Y."/>
            <person name="Hemphill L."/>
            <person name="Highlander S.K."/>
            <person name="Hirani K."/>
            <person name="Hogues M."/>
            <person name="Jackson L."/>
            <person name="Jakkamsetti A."/>
            <person name="Javaid M."/>
            <person name="Jiang H."/>
            <person name="Korchina V."/>
            <person name="Kovar C."/>
            <person name="Lara F."/>
            <person name="Lee S."/>
            <person name="Mata R."/>
            <person name="Mathew T."/>
            <person name="Moen C."/>
            <person name="Morales K."/>
            <person name="Munidasa M."/>
            <person name="Nazareth L."/>
            <person name="Ngo R."/>
            <person name="Nguyen L."/>
            <person name="Okwuonu G."/>
            <person name="Ongeri F."/>
            <person name="Patil S."/>
            <person name="Petrosino J."/>
            <person name="Pham C."/>
            <person name="Pham P."/>
            <person name="Pu L.-L."/>
            <person name="Puazo M."/>
            <person name="Raj R."/>
            <person name="Reid J."/>
            <person name="Rouhana J."/>
            <person name="Saada N."/>
            <person name="Shang Y."/>
            <person name="Simmons D."/>
            <person name="Thornton R."/>
            <person name="Warren J."/>
            <person name="Weissenberger G."/>
            <person name="Zhang J."/>
            <person name="Zhang L."/>
            <person name="Zhou C."/>
            <person name="Zhu D."/>
            <person name="Muzny D."/>
            <person name="Worley K."/>
            <person name="Gibbs R."/>
        </authorList>
    </citation>
    <scope>NUCLEOTIDE SEQUENCE [LARGE SCALE GENOMIC DNA]</scope>
    <source>
        <strain evidence="4 5">ATCC 49957</strain>
    </source>
</reference>
<dbReference type="InterPro" id="IPR050443">
    <property type="entry name" value="RbsD/FucU_mutarotase"/>
</dbReference>
<evidence type="ECO:0000256" key="3">
    <source>
        <dbReference type="ARBA" id="ARBA00036324"/>
    </source>
</evidence>
<gene>
    <name evidence="4" type="primary">fucU</name>
    <name evidence="4" type="ORF">HMPREF0731_1260</name>
</gene>
<dbReference type="GO" id="GO:0042806">
    <property type="term" value="F:fucose binding"/>
    <property type="evidence" value="ECO:0007669"/>
    <property type="project" value="TreeGrafter"/>
</dbReference>
<dbReference type="HOGENOM" id="CLU_1128377_0_0_5"/>
<accession>D5RJK0</accession>
<organism evidence="4 5">
    <name type="scientific">Pseudoroseomonas cervicalis ATCC 49957</name>
    <dbReference type="NCBI Taxonomy" id="525371"/>
    <lineage>
        <taxon>Bacteria</taxon>
        <taxon>Pseudomonadati</taxon>
        <taxon>Pseudomonadota</taxon>
        <taxon>Alphaproteobacteria</taxon>
        <taxon>Acetobacterales</taxon>
        <taxon>Roseomonadaceae</taxon>
        <taxon>Roseomonas</taxon>
    </lineage>
</organism>
<dbReference type="Proteomes" id="UP000005324">
    <property type="component" value="Unassembled WGS sequence"/>
</dbReference>
<protein>
    <submittedName>
        <fullName evidence="4">RbsD/FucU transport family protein</fullName>
    </submittedName>
</protein>
<evidence type="ECO:0000313" key="4">
    <source>
        <dbReference type="EMBL" id="EFH12518.1"/>
    </source>
</evidence>
<sequence>MSSLTSKSTVHILPRNAINARSLAAFHENMCGYTAAKFSWRCYISDLDAASNRVWSFPHRGAFIRHPAGIAAGGARTAMLAGRQRHAHARVAPPGRDRASAREKTAMLKGLDPLLTPDLLHTLCAMGHGDSVVLADANFPAAARARRLLRLPGVPADAVLRAILSVLPIDDFIAHPVRSMQVVDDAAAVPEAVRAFTDVLAQHGLRPPAPLERHAFYAEAERAFAIVQTGERRLYGNLLLTKGVVA</sequence>
<keyword evidence="5" id="KW-1185">Reference proteome</keyword>
<dbReference type="Pfam" id="PF05025">
    <property type="entry name" value="RbsD_FucU"/>
    <property type="match status" value="1"/>
</dbReference>
<name>D5RJK0_9PROT</name>
<keyword evidence="2" id="KW-0413">Isomerase</keyword>
<proteinExistence type="predicted"/>
<dbReference type="GO" id="GO:0036373">
    <property type="term" value="F:L-fucose mutarotase activity"/>
    <property type="evidence" value="ECO:0007669"/>
    <property type="project" value="UniProtKB-EC"/>
</dbReference>
<dbReference type="InterPro" id="IPR023750">
    <property type="entry name" value="RbsD-like_sf"/>
</dbReference>
<evidence type="ECO:0000256" key="1">
    <source>
        <dbReference type="ARBA" id="ARBA00000223"/>
    </source>
</evidence>
<dbReference type="Gene3D" id="3.40.1650.10">
    <property type="entry name" value="RbsD-like domain"/>
    <property type="match status" value="1"/>
</dbReference>
<dbReference type="PANTHER" id="PTHR31690">
    <property type="entry name" value="FUCOSE MUTAROTASE"/>
    <property type="match status" value="1"/>
</dbReference>
<comment type="caution">
    <text evidence="4">The sequence shown here is derived from an EMBL/GenBank/DDBJ whole genome shotgun (WGS) entry which is preliminary data.</text>
</comment>
<dbReference type="InterPro" id="IPR007721">
    <property type="entry name" value="RbsD_FucU"/>
</dbReference>
<evidence type="ECO:0000256" key="2">
    <source>
        <dbReference type="ARBA" id="ARBA00023235"/>
    </source>
</evidence>
<dbReference type="GO" id="GO:0062193">
    <property type="term" value="F:D-ribose pyranase activity"/>
    <property type="evidence" value="ECO:0007669"/>
    <property type="project" value="UniProtKB-EC"/>
</dbReference>